<accession>A0A9J6GGP0</accession>
<name>A0A9J6GGP0_HAELO</name>
<proteinExistence type="predicted"/>
<reference evidence="2 3" key="1">
    <citation type="journal article" date="2020" name="Cell">
        <title>Large-Scale Comparative Analyses of Tick Genomes Elucidate Their Genetic Diversity and Vector Capacities.</title>
        <authorList>
            <consortium name="Tick Genome and Microbiome Consortium (TIGMIC)"/>
            <person name="Jia N."/>
            <person name="Wang J."/>
            <person name="Shi W."/>
            <person name="Du L."/>
            <person name="Sun Y."/>
            <person name="Zhan W."/>
            <person name="Jiang J.F."/>
            <person name="Wang Q."/>
            <person name="Zhang B."/>
            <person name="Ji P."/>
            <person name="Bell-Sakyi L."/>
            <person name="Cui X.M."/>
            <person name="Yuan T.T."/>
            <person name="Jiang B.G."/>
            <person name="Yang W.F."/>
            <person name="Lam T.T."/>
            <person name="Chang Q.C."/>
            <person name="Ding S.J."/>
            <person name="Wang X.J."/>
            <person name="Zhu J.G."/>
            <person name="Ruan X.D."/>
            <person name="Zhao L."/>
            <person name="Wei J.T."/>
            <person name="Ye R.Z."/>
            <person name="Que T.C."/>
            <person name="Du C.H."/>
            <person name="Zhou Y.H."/>
            <person name="Cheng J.X."/>
            <person name="Dai P.F."/>
            <person name="Guo W.B."/>
            <person name="Han X.H."/>
            <person name="Huang E.J."/>
            <person name="Li L.F."/>
            <person name="Wei W."/>
            <person name="Gao Y.C."/>
            <person name="Liu J.Z."/>
            <person name="Shao H.Z."/>
            <person name="Wang X."/>
            <person name="Wang C.C."/>
            <person name="Yang T.C."/>
            <person name="Huo Q.B."/>
            <person name="Li W."/>
            <person name="Chen H.Y."/>
            <person name="Chen S.E."/>
            <person name="Zhou L.G."/>
            <person name="Ni X.B."/>
            <person name="Tian J.H."/>
            <person name="Sheng Y."/>
            <person name="Liu T."/>
            <person name="Pan Y.S."/>
            <person name="Xia L.Y."/>
            <person name="Li J."/>
            <person name="Zhao F."/>
            <person name="Cao W.C."/>
        </authorList>
    </citation>
    <scope>NUCLEOTIDE SEQUENCE [LARGE SCALE GENOMIC DNA]</scope>
    <source>
        <strain evidence="2">HaeL-2018</strain>
    </source>
</reference>
<comment type="caution">
    <text evidence="2">The sequence shown here is derived from an EMBL/GenBank/DDBJ whole genome shotgun (WGS) entry which is preliminary data.</text>
</comment>
<evidence type="ECO:0000256" key="1">
    <source>
        <dbReference type="SAM" id="MobiDB-lite"/>
    </source>
</evidence>
<feature type="compositionally biased region" description="Basic and acidic residues" evidence="1">
    <location>
        <begin position="131"/>
        <end position="150"/>
    </location>
</feature>
<sequence>MIRRQKKKACDTNKSQVLHLSPSHSKMKCAKIESNDDSLEPRLTERRTRQLHQAVTAKLMYPQLHLNAPVLRRAVQTVGKARKGQLRSRKRNFTLVKVIYSRCNIFLNQMCAIYKQSEQLEGKSWKKKKENRCADRRAERKERQQHRKEG</sequence>
<organism evidence="2 3">
    <name type="scientific">Haemaphysalis longicornis</name>
    <name type="common">Bush tick</name>
    <dbReference type="NCBI Taxonomy" id="44386"/>
    <lineage>
        <taxon>Eukaryota</taxon>
        <taxon>Metazoa</taxon>
        <taxon>Ecdysozoa</taxon>
        <taxon>Arthropoda</taxon>
        <taxon>Chelicerata</taxon>
        <taxon>Arachnida</taxon>
        <taxon>Acari</taxon>
        <taxon>Parasitiformes</taxon>
        <taxon>Ixodida</taxon>
        <taxon>Ixodoidea</taxon>
        <taxon>Ixodidae</taxon>
        <taxon>Haemaphysalinae</taxon>
        <taxon>Haemaphysalis</taxon>
    </lineage>
</organism>
<feature type="region of interest" description="Disordered" evidence="1">
    <location>
        <begin position="122"/>
        <end position="150"/>
    </location>
</feature>
<evidence type="ECO:0000313" key="2">
    <source>
        <dbReference type="EMBL" id="KAH9377614.1"/>
    </source>
</evidence>
<dbReference type="VEuPathDB" id="VectorBase:HLOH_050145"/>
<gene>
    <name evidence="2" type="ORF">HPB48_021342</name>
</gene>
<dbReference type="AlphaFoldDB" id="A0A9J6GGP0"/>
<dbReference type="EMBL" id="JABSTR010000008">
    <property type="protein sequence ID" value="KAH9377614.1"/>
    <property type="molecule type" value="Genomic_DNA"/>
</dbReference>
<keyword evidence="3" id="KW-1185">Reference proteome</keyword>
<dbReference type="Proteomes" id="UP000821853">
    <property type="component" value="Unassembled WGS sequence"/>
</dbReference>
<protein>
    <submittedName>
        <fullName evidence="2">Uncharacterized protein</fullName>
    </submittedName>
</protein>
<evidence type="ECO:0000313" key="3">
    <source>
        <dbReference type="Proteomes" id="UP000821853"/>
    </source>
</evidence>